<feature type="compositionally biased region" description="Basic and acidic residues" evidence="1">
    <location>
        <begin position="56"/>
        <end position="66"/>
    </location>
</feature>
<protein>
    <submittedName>
        <fullName evidence="3">Uncharacterized protein</fullName>
    </submittedName>
</protein>
<dbReference type="AlphaFoldDB" id="A0A1A9I4E4"/>
<proteinExistence type="predicted"/>
<keyword evidence="4" id="KW-1185">Reference proteome</keyword>
<evidence type="ECO:0000256" key="2">
    <source>
        <dbReference type="SAM" id="Phobius"/>
    </source>
</evidence>
<dbReference type="EMBL" id="CP015772">
    <property type="protein sequence ID" value="ANH81562.1"/>
    <property type="molecule type" value="Genomic_DNA"/>
</dbReference>
<feature type="transmembrane region" description="Helical" evidence="2">
    <location>
        <begin position="21"/>
        <end position="40"/>
    </location>
</feature>
<organism evidence="3 4">
    <name type="scientific">Niabella ginsenosidivorans</name>
    <dbReference type="NCBI Taxonomy" id="1176587"/>
    <lineage>
        <taxon>Bacteria</taxon>
        <taxon>Pseudomonadati</taxon>
        <taxon>Bacteroidota</taxon>
        <taxon>Chitinophagia</taxon>
        <taxon>Chitinophagales</taxon>
        <taxon>Chitinophagaceae</taxon>
        <taxon>Niabella</taxon>
    </lineage>
</organism>
<keyword evidence="2" id="KW-0472">Membrane</keyword>
<dbReference type="Proteomes" id="UP000077667">
    <property type="component" value="Chromosome"/>
</dbReference>
<sequence length="66" mass="7682">MSIIKTRSGKDRVFYYSKRRYAMNIIFIIILLVFIVERITGSKKTTNIKNESSGTRIDDPASVRLR</sequence>
<evidence type="ECO:0000313" key="4">
    <source>
        <dbReference type="Proteomes" id="UP000077667"/>
    </source>
</evidence>
<evidence type="ECO:0000256" key="1">
    <source>
        <dbReference type="SAM" id="MobiDB-lite"/>
    </source>
</evidence>
<reference evidence="3 4" key="1">
    <citation type="submission" date="2016-05" db="EMBL/GenBank/DDBJ databases">
        <title>Niabella ginsenosidivorans BS26 whole genome sequencing.</title>
        <authorList>
            <person name="Im W.T."/>
            <person name="Siddiqi M.Z."/>
        </authorList>
    </citation>
    <scope>NUCLEOTIDE SEQUENCE [LARGE SCALE GENOMIC DNA]</scope>
    <source>
        <strain evidence="3 4">BS26</strain>
    </source>
</reference>
<accession>A0A1A9I4E4</accession>
<dbReference type="STRING" id="1176587.A8C56_11780"/>
<keyword evidence="2" id="KW-1133">Transmembrane helix</keyword>
<feature type="region of interest" description="Disordered" evidence="1">
    <location>
        <begin position="47"/>
        <end position="66"/>
    </location>
</feature>
<gene>
    <name evidence="3" type="ORF">A8C56_11780</name>
</gene>
<keyword evidence="2" id="KW-0812">Transmembrane</keyword>
<evidence type="ECO:0000313" key="3">
    <source>
        <dbReference type="EMBL" id="ANH81562.1"/>
    </source>
</evidence>
<name>A0A1A9I4E4_9BACT</name>
<dbReference type="KEGG" id="nia:A8C56_11780"/>